<dbReference type="InterPro" id="IPR023213">
    <property type="entry name" value="CAT-like_dom_sf"/>
</dbReference>
<dbReference type="EMBL" id="JBDFQZ010000014">
    <property type="protein sequence ID" value="KAK9667221.1"/>
    <property type="molecule type" value="Genomic_DNA"/>
</dbReference>
<dbReference type="GO" id="GO:0016740">
    <property type="term" value="F:transferase activity"/>
    <property type="evidence" value="ECO:0007669"/>
    <property type="project" value="UniProtKB-KW"/>
</dbReference>
<keyword evidence="6" id="KW-1185">Reference proteome</keyword>
<evidence type="ECO:0000256" key="1">
    <source>
        <dbReference type="ARBA" id="ARBA00009861"/>
    </source>
</evidence>
<evidence type="ECO:0000313" key="3">
    <source>
        <dbReference type="EMBL" id="KAK9667221.1"/>
    </source>
</evidence>
<comment type="similarity">
    <text evidence="1">Belongs to the plant acyltransferase family.</text>
</comment>
<keyword evidence="2" id="KW-0808">Transferase</keyword>
<evidence type="ECO:0000256" key="2">
    <source>
        <dbReference type="ARBA" id="ARBA00022679"/>
    </source>
</evidence>
<dbReference type="PANTHER" id="PTHR31147:SF66">
    <property type="entry name" value="OS05G0315700 PROTEIN"/>
    <property type="match status" value="1"/>
</dbReference>
<dbReference type="EMBL" id="JBDFQZ010000014">
    <property type="protein sequence ID" value="KAK9667227.1"/>
    <property type="molecule type" value="Genomic_DNA"/>
</dbReference>
<dbReference type="InterPro" id="IPR050898">
    <property type="entry name" value="Plant_acyltransferase"/>
</dbReference>
<evidence type="ECO:0000313" key="4">
    <source>
        <dbReference type="EMBL" id="KAK9667227.1"/>
    </source>
</evidence>
<evidence type="ECO:0000313" key="6">
    <source>
        <dbReference type="Proteomes" id="UP001443914"/>
    </source>
</evidence>
<accession>A0AAW1GT46</accession>
<reference evidence="4 6" key="1">
    <citation type="submission" date="2024-03" db="EMBL/GenBank/DDBJ databases">
        <title>WGS assembly of Saponaria officinalis var. Norfolk2.</title>
        <authorList>
            <person name="Jenkins J."/>
            <person name="Shu S."/>
            <person name="Grimwood J."/>
            <person name="Barry K."/>
            <person name="Goodstein D."/>
            <person name="Schmutz J."/>
            <person name="Leebens-Mack J."/>
            <person name="Osbourn A."/>
        </authorList>
    </citation>
    <scope>NUCLEOTIDE SEQUENCE [LARGE SCALE GENOMIC DNA]</scope>
    <source>
        <strain evidence="6">cv. Norfolk2</strain>
        <strain evidence="4">JIC</strain>
        <tissue evidence="4">Leaf</tissue>
    </source>
</reference>
<dbReference type="AlphaFoldDB" id="A0AAW1GT46"/>
<dbReference type="EMBL" id="JBDFQZ010000014">
    <property type="protein sequence ID" value="KAK9667230.1"/>
    <property type="molecule type" value="Genomic_DNA"/>
</dbReference>
<organism evidence="4 6">
    <name type="scientific">Saponaria officinalis</name>
    <name type="common">Common soapwort</name>
    <name type="synonym">Lychnis saponaria</name>
    <dbReference type="NCBI Taxonomy" id="3572"/>
    <lineage>
        <taxon>Eukaryota</taxon>
        <taxon>Viridiplantae</taxon>
        <taxon>Streptophyta</taxon>
        <taxon>Embryophyta</taxon>
        <taxon>Tracheophyta</taxon>
        <taxon>Spermatophyta</taxon>
        <taxon>Magnoliopsida</taxon>
        <taxon>eudicotyledons</taxon>
        <taxon>Gunneridae</taxon>
        <taxon>Pentapetalae</taxon>
        <taxon>Caryophyllales</taxon>
        <taxon>Caryophyllaceae</taxon>
        <taxon>Caryophylleae</taxon>
        <taxon>Saponaria</taxon>
    </lineage>
</organism>
<dbReference type="Proteomes" id="UP001443914">
    <property type="component" value="Unassembled WGS sequence"/>
</dbReference>
<dbReference type="PANTHER" id="PTHR31147">
    <property type="entry name" value="ACYL TRANSFERASE 4"/>
    <property type="match status" value="1"/>
</dbReference>
<protein>
    <submittedName>
        <fullName evidence="4">Uncharacterized protein</fullName>
    </submittedName>
</protein>
<gene>
    <name evidence="3" type="ORF">RND81_14G240800</name>
    <name evidence="4" type="ORF">RND81_14G241100</name>
    <name evidence="5" type="ORF">RND81_14G241400</name>
</gene>
<dbReference type="Pfam" id="PF02458">
    <property type="entry name" value="Transferase"/>
    <property type="match status" value="1"/>
</dbReference>
<name>A0AAW1GT46_SAPOF</name>
<comment type="caution">
    <text evidence="4">The sequence shown here is derived from an EMBL/GenBank/DDBJ whole genome shotgun (WGS) entry which is preliminary data.</text>
</comment>
<proteinExistence type="inferred from homology"/>
<sequence length="477" mass="52981">MIMGKSINTQTSLVFKVSRQQPELITSAEPTPYEFKHLSDIDDQAGLRMHVPGIQFYRSTPDMAGVDPAKVIKEAVRKALVPFYPLAGRLREKAGKKLVVECTGEGVLFTEADAEVSLEEFSEAQLHPPIPCMEELLYDVPGYDDVLNAPLLLIQVTRLKCGGFILTHRINHAMSDGTGLAQFLTAVGEMARGAQFLSVSPVWKRELLSARNPPQVTCVHREYEQIPDIPLGDDLVYKPFFFGSTELAALRRHLPPQLKSSSTFEILTAVIWRARTIALRIHPDDEVRVRIYVNARHKFKNPPLPPGYYGNAIATPNVISTANNLVRNGLDYALELVKGVKNGVDEEYMKSLADFMVLNGKPRYTRAHTFSVSDVSRLNLNMLDFGWGPPVQSGPARGWLGGPTPGYGSFYLASKNSKGERGILVPIYLPYLAMERFEKEIDGFLSDLGLEHTIPSPRSCVSNRSHLTMINNGAIYA</sequence>
<evidence type="ECO:0000313" key="5">
    <source>
        <dbReference type="EMBL" id="KAK9667230.1"/>
    </source>
</evidence>
<dbReference type="Gene3D" id="3.30.559.10">
    <property type="entry name" value="Chloramphenicol acetyltransferase-like domain"/>
    <property type="match status" value="2"/>
</dbReference>